<dbReference type="RefSeq" id="WP_063357119.1">
    <property type="nucleotide sequence ID" value="NZ_AQHB01000049.1"/>
</dbReference>
<evidence type="ECO:0000259" key="1">
    <source>
        <dbReference type="PROSITE" id="PS51186"/>
    </source>
</evidence>
<keyword evidence="3" id="KW-1185">Reference proteome</keyword>
<dbReference type="Gene3D" id="3.40.630.30">
    <property type="match status" value="1"/>
</dbReference>
<gene>
    <name evidence="2" type="ORF">N475_11430</name>
</gene>
<reference evidence="2 3" key="1">
    <citation type="submission" date="2013-07" db="EMBL/GenBank/DDBJ databases">
        <title>Comparative Genomic and Metabolomic Analysis of Twelve Strains of Pseudoalteromonas luteoviolacea.</title>
        <authorList>
            <person name="Vynne N.G."/>
            <person name="Mansson M."/>
            <person name="Gram L."/>
        </authorList>
    </citation>
    <scope>NUCLEOTIDE SEQUENCE [LARGE SCALE GENOMIC DNA]</scope>
    <source>
        <strain evidence="2 3">DSM 6061</strain>
    </source>
</reference>
<dbReference type="EMBL" id="AUYB01000094">
    <property type="protein sequence ID" value="KZN40556.1"/>
    <property type="molecule type" value="Genomic_DNA"/>
</dbReference>
<accession>A0A162A094</accession>
<dbReference type="PANTHER" id="PTHR43792">
    <property type="entry name" value="GNAT FAMILY, PUTATIVE (AFU_ORTHOLOGUE AFUA_3G00765)-RELATED-RELATED"/>
    <property type="match status" value="1"/>
</dbReference>
<dbReference type="Pfam" id="PF13302">
    <property type="entry name" value="Acetyltransf_3"/>
    <property type="match status" value="1"/>
</dbReference>
<dbReference type="PROSITE" id="PS51186">
    <property type="entry name" value="GNAT"/>
    <property type="match status" value="1"/>
</dbReference>
<evidence type="ECO:0000313" key="3">
    <source>
        <dbReference type="Proteomes" id="UP000076643"/>
    </source>
</evidence>
<proteinExistence type="predicted"/>
<dbReference type="AlphaFoldDB" id="A0A162A094"/>
<dbReference type="GO" id="GO:0016747">
    <property type="term" value="F:acyltransferase activity, transferring groups other than amino-acyl groups"/>
    <property type="evidence" value="ECO:0007669"/>
    <property type="project" value="InterPro"/>
</dbReference>
<protein>
    <recommendedName>
        <fullName evidence="1">N-acetyltransferase domain-containing protein</fullName>
    </recommendedName>
</protein>
<dbReference type="InterPro" id="IPR000182">
    <property type="entry name" value="GNAT_dom"/>
</dbReference>
<dbReference type="SUPFAM" id="SSF55729">
    <property type="entry name" value="Acyl-CoA N-acyltransferases (Nat)"/>
    <property type="match status" value="1"/>
</dbReference>
<dbReference type="InterPro" id="IPR051531">
    <property type="entry name" value="N-acetyltransferase"/>
</dbReference>
<comment type="caution">
    <text evidence="2">The sequence shown here is derived from an EMBL/GenBank/DDBJ whole genome shotgun (WGS) entry which is preliminary data.</text>
</comment>
<evidence type="ECO:0000313" key="2">
    <source>
        <dbReference type="EMBL" id="KZN40556.1"/>
    </source>
</evidence>
<name>A0A162A094_9GAMM</name>
<dbReference type="PATRIC" id="fig|1365250.3.peg.1510"/>
<organism evidence="2 3">
    <name type="scientific">Pseudoalteromonas luteoviolacea DSM 6061</name>
    <dbReference type="NCBI Taxonomy" id="1365250"/>
    <lineage>
        <taxon>Bacteria</taxon>
        <taxon>Pseudomonadati</taxon>
        <taxon>Pseudomonadota</taxon>
        <taxon>Gammaproteobacteria</taxon>
        <taxon>Alteromonadales</taxon>
        <taxon>Pseudoalteromonadaceae</taxon>
        <taxon>Pseudoalteromonas</taxon>
    </lineage>
</organism>
<feature type="domain" description="N-acetyltransferase" evidence="1">
    <location>
        <begin position="8"/>
        <end position="174"/>
    </location>
</feature>
<dbReference type="InterPro" id="IPR016181">
    <property type="entry name" value="Acyl_CoA_acyltransferase"/>
</dbReference>
<dbReference type="Proteomes" id="UP000076643">
    <property type="component" value="Unassembled WGS sequence"/>
</dbReference>
<sequence>MRFETARLIVRPLQKCDLADVYQSRKNPDTSKYIGDPATIEDARQRIEEATQPWQGVDHQKLMLAIRCKTTDLFIGELLFKFTQKHCHIGEIGYRLSPQHLGKGYAFEATSTFVPHLFDQFELNKVIAVCAINNVSSWRLMEKLGMRREGELRDNMYLQGNYHNCFLYSILRRELQ</sequence>